<dbReference type="OrthoDB" id="10257076at2759"/>
<evidence type="ECO:0000313" key="3">
    <source>
        <dbReference type="Proteomes" id="UP000749559"/>
    </source>
</evidence>
<keyword evidence="3" id="KW-1185">Reference proteome</keyword>
<comment type="caution">
    <text evidence="2">The sequence shown here is derived from an EMBL/GenBank/DDBJ whole genome shotgun (WGS) entry which is preliminary data.</text>
</comment>
<dbReference type="AlphaFoldDB" id="A0A8S4PJD7"/>
<dbReference type="InterPro" id="IPR036770">
    <property type="entry name" value="Ankyrin_rpt-contain_sf"/>
</dbReference>
<organism evidence="2 3">
    <name type="scientific">Owenia fusiformis</name>
    <name type="common">Polychaete worm</name>
    <dbReference type="NCBI Taxonomy" id="6347"/>
    <lineage>
        <taxon>Eukaryota</taxon>
        <taxon>Metazoa</taxon>
        <taxon>Spiralia</taxon>
        <taxon>Lophotrochozoa</taxon>
        <taxon>Annelida</taxon>
        <taxon>Polychaeta</taxon>
        <taxon>Sedentaria</taxon>
        <taxon>Canalipalpata</taxon>
        <taxon>Sabellida</taxon>
        <taxon>Oweniida</taxon>
        <taxon>Oweniidae</taxon>
        <taxon>Owenia</taxon>
    </lineage>
</organism>
<accession>A0A8S4PJD7</accession>
<protein>
    <recommendedName>
        <fullName evidence="4">ANK_REP_REGION domain-containing protein</fullName>
    </recommendedName>
</protein>
<dbReference type="SUPFAM" id="SSF48403">
    <property type="entry name" value="Ankyrin repeat"/>
    <property type="match status" value="1"/>
</dbReference>
<reference evidence="2" key="1">
    <citation type="submission" date="2022-03" db="EMBL/GenBank/DDBJ databases">
        <authorList>
            <person name="Martin C."/>
        </authorList>
    </citation>
    <scope>NUCLEOTIDE SEQUENCE</scope>
</reference>
<dbReference type="InterPro" id="IPR002110">
    <property type="entry name" value="Ankyrin_rpt"/>
</dbReference>
<dbReference type="EMBL" id="CAIIXF020000009">
    <property type="protein sequence ID" value="CAH1794254.1"/>
    <property type="molecule type" value="Genomic_DNA"/>
</dbReference>
<gene>
    <name evidence="2" type="ORF">OFUS_LOCUS18989</name>
</gene>
<feature type="non-terminal residue" evidence="2">
    <location>
        <position position="82"/>
    </location>
</feature>
<dbReference type="Proteomes" id="UP000749559">
    <property type="component" value="Unassembled WGS sequence"/>
</dbReference>
<evidence type="ECO:0000256" key="1">
    <source>
        <dbReference type="PROSITE-ProRule" id="PRU00023"/>
    </source>
</evidence>
<proteinExistence type="predicted"/>
<name>A0A8S4PJD7_OWEFU</name>
<dbReference type="Pfam" id="PF00023">
    <property type="entry name" value="Ank"/>
    <property type="match status" value="1"/>
</dbReference>
<evidence type="ECO:0000313" key="2">
    <source>
        <dbReference type="EMBL" id="CAH1794254.1"/>
    </source>
</evidence>
<dbReference type="PROSITE" id="PS50088">
    <property type="entry name" value="ANK_REPEAT"/>
    <property type="match status" value="1"/>
</dbReference>
<dbReference type="SMART" id="SM00248">
    <property type="entry name" value="ANK"/>
    <property type="match status" value="1"/>
</dbReference>
<evidence type="ECO:0008006" key="4">
    <source>
        <dbReference type="Google" id="ProtNLM"/>
    </source>
</evidence>
<feature type="repeat" description="ANK" evidence="1">
    <location>
        <begin position="50"/>
        <end position="82"/>
    </location>
</feature>
<keyword evidence="1" id="KW-0040">ANK repeat</keyword>
<dbReference type="PROSITE" id="PS50297">
    <property type="entry name" value="ANK_REP_REGION"/>
    <property type="match status" value="1"/>
</dbReference>
<dbReference type="Gene3D" id="1.25.40.20">
    <property type="entry name" value="Ankyrin repeat-containing domain"/>
    <property type="match status" value="1"/>
</dbReference>
<sequence length="82" mass="9152">MKFNLPFCSVCQLPSKMSEEVCKFAYDGQLGILKHKTEANSGLLTEKDKNGRVPLHWACSGSHSDVVEFLLNQNVPIDARDD</sequence>